<dbReference type="EMBL" id="AP023322">
    <property type="protein sequence ID" value="BCI62398.1"/>
    <property type="molecule type" value="Genomic_DNA"/>
</dbReference>
<feature type="signal peptide" evidence="9">
    <location>
        <begin position="1"/>
        <end position="22"/>
    </location>
</feature>
<keyword evidence="6" id="KW-0862">Zinc</keyword>
<evidence type="ECO:0000259" key="11">
    <source>
        <dbReference type="Pfam" id="PF05193"/>
    </source>
</evidence>
<keyword evidence="7" id="KW-0482">Metalloprotease</keyword>
<evidence type="ECO:0000313" key="12">
    <source>
        <dbReference type="EMBL" id="BCI62398.1"/>
    </source>
</evidence>
<evidence type="ECO:0000256" key="9">
    <source>
        <dbReference type="SAM" id="SignalP"/>
    </source>
</evidence>
<evidence type="ECO:0000259" key="10">
    <source>
        <dbReference type="Pfam" id="PF00675"/>
    </source>
</evidence>
<comment type="similarity">
    <text evidence="2 8">Belongs to the peptidase M16 family.</text>
</comment>
<feature type="chain" id="PRO_5028813029" evidence="9">
    <location>
        <begin position="23"/>
        <end position="936"/>
    </location>
</feature>
<evidence type="ECO:0000256" key="2">
    <source>
        <dbReference type="ARBA" id="ARBA00007261"/>
    </source>
</evidence>
<dbReference type="Pfam" id="PF05193">
    <property type="entry name" value="Peptidase_M16_C"/>
    <property type="match status" value="2"/>
</dbReference>
<reference evidence="13" key="1">
    <citation type="submission" date="2020-07" db="EMBL/GenBank/DDBJ databases">
        <title>Complete genome sequencing of Coprobacter sp. strain 2CBH44.</title>
        <authorList>
            <person name="Sakamoto M."/>
            <person name="Murakami T."/>
            <person name="Mori H."/>
        </authorList>
    </citation>
    <scope>NUCLEOTIDE SEQUENCE [LARGE SCALE GENOMIC DNA]</scope>
    <source>
        <strain evidence="13">2CBH44</strain>
    </source>
</reference>
<dbReference type="PROSITE" id="PS00143">
    <property type="entry name" value="INSULINASE"/>
    <property type="match status" value="1"/>
</dbReference>
<dbReference type="AlphaFoldDB" id="A0A7G1HW42"/>
<evidence type="ECO:0000256" key="3">
    <source>
        <dbReference type="ARBA" id="ARBA00022670"/>
    </source>
</evidence>
<dbReference type="KEGG" id="copr:Cop2CBH44_07510"/>
<evidence type="ECO:0000256" key="1">
    <source>
        <dbReference type="ARBA" id="ARBA00001947"/>
    </source>
</evidence>
<dbReference type="SUPFAM" id="SSF63411">
    <property type="entry name" value="LuxS/MPP-like metallohydrolase"/>
    <property type="match status" value="4"/>
</dbReference>
<feature type="domain" description="Peptidase M16 C-terminal" evidence="11">
    <location>
        <begin position="207"/>
        <end position="391"/>
    </location>
</feature>
<feature type="domain" description="Peptidase M16 C-terminal" evidence="11">
    <location>
        <begin position="689"/>
        <end position="867"/>
    </location>
</feature>
<dbReference type="InterPro" id="IPR001431">
    <property type="entry name" value="Pept_M16_Zn_BS"/>
</dbReference>
<dbReference type="Pfam" id="PF00675">
    <property type="entry name" value="Peptidase_M16"/>
    <property type="match status" value="1"/>
</dbReference>
<keyword evidence="13" id="KW-1185">Reference proteome</keyword>
<gene>
    <name evidence="12" type="ORF">Cop2CBH44_07510</name>
</gene>
<evidence type="ECO:0000256" key="7">
    <source>
        <dbReference type="ARBA" id="ARBA00023049"/>
    </source>
</evidence>
<dbReference type="RefSeq" id="WP_021931244.1">
    <property type="nucleotide sequence ID" value="NZ_AP023322.1"/>
</dbReference>
<dbReference type="InterPro" id="IPR011249">
    <property type="entry name" value="Metalloenz_LuxS/M16"/>
</dbReference>
<keyword evidence="4" id="KW-0479">Metal-binding</keyword>
<dbReference type="InterPro" id="IPR050626">
    <property type="entry name" value="Peptidase_M16"/>
</dbReference>
<accession>A0A7G1HW42</accession>
<dbReference type="Gene3D" id="3.30.830.10">
    <property type="entry name" value="Metalloenzyme, LuxS/M16 peptidase-like"/>
    <property type="match status" value="4"/>
</dbReference>
<comment type="cofactor">
    <cofactor evidence="1">
        <name>Zn(2+)</name>
        <dbReference type="ChEBI" id="CHEBI:29105"/>
    </cofactor>
</comment>
<keyword evidence="5" id="KW-0378">Hydrolase</keyword>
<keyword evidence="9" id="KW-0732">Signal</keyword>
<evidence type="ECO:0000256" key="6">
    <source>
        <dbReference type="ARBA" id="ARBA00022833"/>
    </source>
</evidence>
<sequence length="936" mass="106591">MQIRKITLVLAVVILGFTSAIAQQLAPLPIDPNVRYGKLENGLTYYVRHNEHPKNRAEFYIAQKVGSILEEENQRGLAHFLEHMAFNGTKNFPGKSMLNYLETIGVKFGTNVNAYTGFDETVYNLSNVPVTRESIVDSCLLILHDWSCAIALEDKEIDEERGVIREEWRTRTDANMRMWDILVPTMFAGSQYANRMPIGTMDVVMNFPYQTLRDYYHKWYRPDQQGIIVVGDIDAEKVEAKIKELFGKIKMPENAAERIYYTVPDNKEPIITVGKDKEATSTSIMVFYKHDPMPKELKSTVAGIAESYLKGISSMMLSSRLSEMAEKPNAPFLGAYAYDDNFFVSKTKEAFTAVASSKEGGSKEALEALLREIERVNKFGFTLSEYERAKADLLSYIERLYKEKDKEKNGSYVKEYVSHFTDGGAIPGIEIEYSLYKQIAESMTLDQVNDYIKNLIGEENIVITITGPDKEGVSYPTSEEIITLQKNINKENLAPYEDKVSNEPLLSQLPVPGKISKESFDKKFGTTVWLLSNGAKVVLKPTDFKNDQIVMSAVSKGGKSLYDNDEIIDLSVFDAVVGLSKTGQFTNIDLQKILAGKQVSTSIGLGEYSESIAGTSTPKDLETMMQLLYLDFTNLNKDDDAFLSWQQRTKAALKNMSANPKVAFNDSLSIAIWNNNPRIKNLKEDDIDKINYDRVLAIWKERFGDASDFTFTFVGNINIDSIRPLVEQYIASLPSTYSKEIAGKPRLKLRKGTYINDFEREMETPKSTVYCLYSGDHKYKYEDFIKLYIFDQIMDIVYTNTIREEEGGTYGVATQSSISRERNDWMFLFGFDTNPEMQEKLQQRAVDELMKVVKEGPSAENLNKVKEYMLKKNTEDMRENTYWLGKLNTYNLYGVDEMHPTTEIIKKQTPESIKKLVKKMFDSKNYIQVSMKGIAK</sequence>
<organism evidence="12 13">
    <name type="scientific">Coprobacter secundus subsp. similis</name>
    <dbReference type="NCBI Taxonomy" id="2751153"/>
    <lineage>
        <taxon>Bacteria</taxon>
        <taxon>Pseudomonadati</taxon>
        <taxon>Bacteroidota</taxon>
        <taxon>Bacteroidia</taxon>
        <taxon>Bacteroidales</taxon>
        <taxon>Barnesiellaceae</taxon>
        <taxon>Coprobacter</taxon>
    </lineage>
</organism>
<dbReference type="PANTHER" id="PTHR43690:SF34">
    <property type="entry name" value="ZINC PROTEASE PQQL-LIKE"/>
    <property type="match status" value="1"/>
</dbReference>
<dbReference type="InterPro" id="IPR011765">
    <property type="entry name" value="Pept_M16_N"/>
</dbReference>
<evidence type="ECO:0000313" key="13">
    <source>
        <dbReference type="Proteomes" id="UP000594042"/>
    </source>
</evidence>
<evidence type="ECO:0000256" key="4">
    <source>
        <dbReference type="ARBA" id="ARBA00022723"/>
    </source>
</evidence>
<evidence type="ECO:0000256" key="8">
    <source>
        <dbReference type="RuleBase" id="RU004447"/>
    </source>
</evidence>
<dbReference type="InterPro" id="IPR007863">
    <property type="entry name" value="Peptidase_M16_C"/>
</dbReference>
<keyword evidence="3" id="KW-0645">Protease</keyword>
<dbReference type="Proteomes" id="UP000594042">
    <property type="component" value="Chromosome"/>
</dbReference>
<name>A0A7G1HW42_9BACT</name>
<feature type="domain" description="Peptidase M16 N-terminal" evidence="10">
    <location>
        <begin position="49"/>
        <end position="192"/>
    </location>
</feature>
<dbReference type="GO" id="GO:0004222">
    <property type="term" value="F:metalloendopeptidase activity"/>
    <property type="evidence" value="ECO:0007669"/>
    <property type="project" value="InterPro"/>
</dbReference>
<protein>
    <submittedName>
        <fullName evidence="12">Peptidase M16</fullName>
    </submittedName>
</protein>
<dbReference type="PANTHER" id="PTHR43690">
    <property type="entry name" value="NARDILYSIN"/>
    <property type="match status" value="1"/>
</dbReference>
<proteinExistence type="inferred from homology"/>
<dbReference type="GO" id="GO:0046872">
    <property type="term" value="F:metal ion binding"/>
    <property type="evidence" value="ECO:0007669"/>
    <property type="project" value="UniProtKB-KW"/>
</dbReference>
<evidence type="ECO:0000256" key="5">
    <source>
        <dbReference type="ARBA" id="ARBA00022801"/>
    </source>
</evidence>
<dbReference type="GO" id="GO:0006508">
    <property type="term" value="P:proteolysis"/>
    <property type="evidence" value="ECO:0007669"/>
    <property type="project" value="UniProtKB-KW"/>
</dbReference>